<evidence type="ECO:0000256" key="4">
    <source>
        <dbReference type="ARBA" id="ARBA00022917"/>
    </source>
</evidence>
<keyword evidence="3 5" id="KW-0378">Hydrolase</keyword>
<dbReference type="HAMAP" id="MF_00163">
    <property type="entry name" value="Pep_deformylase"/>
    <property type="match status" value="1"/>
</dbReference>
<evidence type="ECO:0000313" key="5">
    <source>
        <dbReference type="EMBL" id="CBH75238.1"/>
    </source>
</evidence>
<comment type="similarity">
    <text evidence="1">Belongs to the polypeptide deformylase family.</text>
</comment>
<gene>
    <name evidence="5" type="primary">def</name>
    <name evidence="5" type="ORF">CARN1_1563</name>
</gene>
<dbReference type="GO" id="GO:0046872">
    <property type="term" value="F:metal ion binding"/>
    <property type="evidence" value="ECO:0007669"/>
    <property type="project" value="UniProtKB-KW"/>
</dbReference>
<dbReference type="PRINTS" id="PR01576">
    <property type="entry name" value="PDEFORMYLASE"/>
</dbReference>
<dbReference type="SUPFAM" id="SSF56420">
    <property type="entry name" value="Peptide deformylase"/>
    <property type="match status" value="1"/>
</dbReference>
<accession>E6PFK2</accession>
<dbReference type="Gene3D" id="3.90.45.10">
    <property type="entry name" value="Peptide deformylase"/>
    <property type="match status" value="1"/>
</dbReference>
<dbReference type="Pfam" id="PF01327">
    <property type="entry name" value="Pep_deformylase"/>
    <property type="match status" value="1"/>
</dbReference>
<dbReference type="GO" id="GO:0005739">
    <property type="term" value="C:mitochondrion"/>
    <property type="evidence" value="ECO:0007669"/>
    <property type="project" value="UniProtKB-ARBA"/>
</dbReference>
<protein>
    <submittedName>
        <fullName evidence="5">Peptide deformylase</fullName>
        <ecNumber evidence="5">3.5.1.88</ecNumber>
    </submittedName>
</protein>
<keyword evidence="4" id="KW-0648">Protein biosynthesis</keyword>
<organism evidence="5">
    <name type="scientific">mine drainage metagenome</name>
    <dbReference type="NCBI Taxonomy" id="410659"/>
    <lineage>
        <taxon>unclassified sequences</taxon>
        <taxon>metagenomes</taxon>
        <taxon>ecological metagenomes</taxon>
    </lineage>
</organism>
<dbReference type="NCBIfam" id="NF001159">
    <property type="entry name" value="PRK00150.1-3"/>
    <property type="match status" value="1"/>
</dbReference>
<name>E6PFK2_9ZZZZ</name>
<evidence type="ECO:0000256" key="1">
    <source>
        <dbReference type="ARBA" id="ARBA00010759"/>
    </source>
</evidence>
<proteinExistence type="inferred from homology"/>
<dbReference type="EMBL" id="CABL01000006">
    <property type="protein sequence ID" value="CBH75238.1"/>
    <property type="molecule type" value="Genomic_DNA"/>
</dbReference>
<comment type="caution">
    <text evidence="5">The sequence shown here is derived from an EMBL/GenBank/DDBJ whole genome shotgun (WGS) entry which is preliminary data.</text>
</comment>
<dbReference type="PANTHER" id="PTHR10458:SF22">
    <property type="entry name" value="PEPTIDE DEFORMYLASE"/>
    <property type="match status" value="1"/>
</dbReference>
<dbReference type="NCBIfam" id="TIGR00079">
    <property type="entry name" value="pept_deformyl"/>
    <property type="match status" value="1"/>
</dbReference>
<dbReference type="InterPro" id="IPR036821">
    <property type="entry name" value="Peptide_deformylase_sf"/>
</dbReference>
<keyword evidence="2" id="KW-0479">Metal-binding</keyword>
<reference evidence="5" key="1">
    <citation type="submission" date="2009-10" db="EMBL/GenBank/DDBJ databases">
        <title>Diversity of trophic interactions inside an arsenic-rich microbial ecosystem.</title>
        <authorList>
            <person name="Bertin P.N."/>
            <person name="Heinrich-Salmeron A."/>
            <person name="Pelletier E."/>
            <person name="Goulhen-Chollet F."/>
            <person name="Arsene-Ploetze F."/>
            <person name="Gallien S."/>
            <person name="Calteau A."/>
            <person name="Vallenet D."/>
            <person name="Casiot C."/>
            <person name="Chane-Woon-Ming B."/>
            <person name="Giloteaux L."/>
            <person name="Barakat M."/>
            <person name="Bonnefoy V."/>
            <person name="Bruneel O."/>
            <person name="Chandler M."/>
            <person name="Cleiss J."/>
            <person name="Duran R."/>
            <person name="Elbaz-Poulichet F."/>
            <person name="Fonknechten N."/>
            <person name="Lauga B."/>
            <person name="Mornico D."/>
            <person name="Ortet P."/>
            <person name="Schaeffer C."/>
            <person name="Siguier P."/>
            <person name="Alexander Thil Smith A."/>
            <person name="Van Dorsselaer A."/>
            <person name="Weissenbach J."/>
            <person name="Medigue C."/>
            <person name="Le Paslier D."/>
        </authorList>
    </citation>
    <scope>NUCLEOTIDE SEQUENCE</scope>
</reference>
<dbReference type="InterPro" id="IPR023635">
    <property type="entry name" value="Peptide_deformylase"/>
</dbReference>
<dbReference type="CDD" id="cd00487">
    <property type="entry name" value="Pep_deformylase"/>
    <property type="match status" value="1"/>
</dbReference>
<evidence type="ECO:0000256" key="3">
    <source>
        <dbReference type="ARBA" id="ARBA00022801"/>
    </source>
</evidence>
<dbReference type="PIRSF" id="PIRSF004749">
    <property type="entry name" value="Pep_def"/>
    <property type="match status" value="1"/>
</dbReference>
<evidence type="ECO:0000256" key="2">
    <source>
        <dbReference type="ARBA" id="ARBA00022723"/>
    </source>
</evidence>
<sequence length="175" mass="19623">MPYLRDIVTDGHPTLRKVAKRVDPKELQDPLIQQLIDDMFETMYDAPGIGLAAPQVNVSKRIFTVDLQDGNPEHGPFTVVNPKFEKTEGEIEWTEGCLSVPGYVGEVTRFEKVRVSGLDRHGKRIVFEGDGLFAICLQHEIDHLNGVLYIDKVKDLRPAQTDEELEAAERAASLP</sequence>
<dbReference type="GO" id="GO:0042586">
    <property type="term" value="F:peptide deformylase activity"/>
    <property type="evidence" value="ECO:0007669"/>
    <property type="project" value="UniProtKB-EC"/>
</dbReference>
<dbReference type="GO" id="GO:0006412">
    <property type="term" value="P:translation"/>
    <property type="evidence" value="ECO:0007669"/>
    <property type="project" value="UniProtKB-KW"/>
</dbReference>
<dbReference type="AlphaFoldDB" id="E6PFK2"/>
<dbReference type="PANTHER" id="PTHR10458">
    <property type="entry name" value="PEPTIDE DEFORMYLASE"/>
    <property type="match status" value="1"/>
</dbReference>
<dbReference type="EC" id="3.5.1.88" evidence="5"/>
<dbReference type="FunFam" id="3.90.45.10:FF:000003">
    <property type="entry name" value="Peptide deformylase"/>
    <property type="match status" value="1"/>
</dbReference>